<dbReference type="Gene3D" id="3.40.50.150">
    <property type="entry name" value="Vaccinia Virus protein VP39"/>
    <property type="match status" value="1"/>
</dbReference>
<feature type="region of interest" description="Disordered" evidence="10">
    <location>
        <begin position="546"/>
        <end position="601"/>
    </location>
</feature>
<evidence type="ECO:0000256" key="8">
    <source>
        <dbReference type="ARBA" id="ARBA00051897"/>
    </source>
</evidence>
<dbReference type="InterPro" id="IPR029063">
    <property type="entry name" value="SAM-dependent_MTases_sf"/>
</dbReference>
<accession>A0ABR0T2E1</accession>
<dbReference type="InterPro" id="IPR042296">
    <property type="entry name" value="tRNA_met_Trm1_C"/>
</dbReference>
<evidence type="ECO:0000256" key="10">
    <source>
        <dbReference type="SAM" id="MobiDB-lite"/>
    </source>
</evidence>
<dbReference type="SUPFAM" id="SSF53335">
    <property type="entry name" value="S-adenosyl-L-methionine-dependent methyltransferases"/>
    <property type="match status" value="1"/>
</dbReference>
<evidence type="ECO:0000256" key="1">
    <source>
        <dbReference type="ARBA" id="ARBA00022555"/>
    </source>
</evidence>
<keyword evidence="2 9" id="KW-0489">Methyltransferase</keyword>
<dbReference type="NCBIfam" id="TIGR00308">
    <property type="entry name" value="TRM1"/>
    <property type="match status" value="1"/>
</dbReference>
<dbReference type="EC" id="2.1.1.216" evidence="7 9"/>
<evidence type="ECO:0000256" key="4">
    <source>
        <dbReference type="ARBA" id="ARBA00022691"/>
    </source>
</evidence>
<keyword evidence="4 9" id="KW-0949">S-adenosyl-L-methionine</keyword>
<feature type="region of interest" description="Disordered" evidence="10">
    <location>
        <begin position="75"/>
        <end position="122"/>
    </location>
</feature>
<dbReference type="Gene3D" id="3.30.56.70">
    <property type="entry name" value="N2,N2-dimethylguanosine tRNA methyltransferase, C-terminal domain"/>
    <property type="match status" value="1"/>
</dbReference>
<evidence type="ECO:0000256" key="2">
    <source>
        <dbReference type="ARBA" id="ARBA00022603"/>
    </source>
</evidence>
<dbReference type="EMBL" id="JAVFKD010000001">
    <property type="protein sequence ID" value="KAK5998592.1"/>
    <property type="molecule type" value="Genomic_DNA"/>
</dbReference>
<keyword evidence="3 9" id="KW-0808">Transferase</keyword>
<evidence type="ECO:0000313" key="11">
    <source>
        <dbReference type="EMBL" id="KAK5998592.1"/>
    </source>
</evidence>
<keyword evidence="12" id="KW-1185">Reference proteome</keyword>
<comment type="caution">
    <text evidence="11">The sequence shown here is derived from an EMBL/GenBank/DDBJ whole genome shotgun (WGS) entry which is preliminary data.</text>
</comment>
<evidence type="ECO:0000256" key="3">
    <source>
        <dbReference type="ARBA" id="ARBA00022679"/>
    </source>
</evidence>
<reference evidence="11 12" key="1">
    <citation type="submission" date="2024-01" db="EMBL/GenBank/DDBJ databases">
        <title>Complete genome of Cladobotryum mycophilum ATHUM6906.</title>
        <authorList>
            <person name="Christinaki A.C."/>
            <person name="Myridakis A.I."/>
            <person name="Kouvelis V.N."/>
        </authorList>
    </citation>
    <scope>NUCLEOTIDE SEQUENCE [LARGE SCALE GENOMIC DNA]</scope>
    <source>
        <strain evidence="11 12">ATHUM6906</strain>
    </source>
</reference>
<dbReference type="Proteomes" id="UP001338125">
    <property type="component" value="Unassembled WGS sequence"/>
</dbReference>
<keyword evidence="1 9" id="KW-0820">tRNA-binding</keyword>
<dbReference type="Pfam" id="PF02005">
    <property type="entry name" value="TRM"/>
    <property type="match status" value="1"/>
</dbReference>
<dbReference type="InterPro" id="IPR002905">
    <property type="entry name" value="Trm1"/>
</dbReference>
<comment type="similarity">
    <text evidence="9">Belongs to the class I-like SAM-binding methyltransferase superfamily. Trm1 family.</text>
</comment>
<evidence type="ECO:0000256" key="7">
    <source>
        <dbReference type="ARBA" id="ARBA00039099"/>
    </source>
</evidence>
<dbReference type="PANTHER" id="PTHR10631:SF3">
    <property type="entry name" value="TRNA (GUANINE(26)-N(2))-DIMETHYLTRANSFERASE"/>
    <property type="match status" value="1"/>
</dbReference>
<evidence type="ECO:0000313" key="12">
    <source>
        <dbReference type="Proteomes" id="UP001338125"/>
    </source>
</evidence>
<organism evidence="11 12">
    <name type="scientific">Cladobotryum mycophilum</name>
    <dbReference type="NCBI Taxonomy" id="491253"/>
    <lineage>
        <taxon>Eukaryota</taxon>
        <taxon>Fungi</taxon>
        <taxon>Dikarya</taxon>
        <taxon>Ascomycota</taxon>
        <taxon>Pezizomycotina</taxon>
        <taxon>Sordariomycetes</taxon>
        <taxon>Hypocreomycetidae</taxon>
        <taxon>Hypocreales</taxon>
        <taxon>Hypocreaceae</taxon>
        <taxon>Cladobotryum</taxon>
    </lineage>
</organism>
<keyword evidence="5 9" id="KW-0819">tRNA processing</keyword>
<proteinExistence type="inferred from homology"/>
<keyword evidence="6 9" id="KW-0694">RNA-binding</keyword>
<sequence>MASEQVVSDTVEKDGKQFRVVKEGKATILVPQGAKIGEDRGDVQQVFYNPIQQYNRDLSVLAIKTYGEEALEKRKEKLKDKSNKQSKKRKRDEQDDSSHPVLAEATKTETQGEENISQPEDVKAQKPKFKILDALSASGLRALRYAHEIPFVTSVNANDLSTSAAETIKQNISHNGLDDIITVTNEDALAHMYRAIADDLSKRDRHGNPGRTNKFDVIDLDPYGTAAPFFDAALQTVRDDGGLLCITCTDSAVWAGHSYAEKTFALYGGTPVKGTHSHEVGLRLILNAVATSAARYGLAIEPLLSLSIDFYTKHFIRVTKAPQAVKFLGAKTMLVYSCDSGCQAWETQFLMRSKPAPNKKGNGVFYKHVAALGPTTDRLCQHCGNKMHLNGPMYGGHIHSPDFIQRLLDQIPSAPSDVYGTLPRLEGMLRTALEEYIPEPEEKELVDPKEAQLAKVDRYPFFVIPTKLASIVGCQSPTDDMFRGALIHLGYRIGRSHCRAGSIKTDAPWSTIWWIMTEWIRQKSPIKTEKFKPSMPGWKILHDAGLVGQDEKKAEESEVPQENDTRMEDAEVQNESANGEELEKSNDQSSEPTEVERRKTLVFNDDLARLGRQRDGERLIRYQMNPRADWGPLTKAKAR</sequence>
<dbReference type="PANTHER" id="PTHR10631">
    <property type="entry name" value="N 2 ,N 2 -DIMETHYLGUANOSINE TRNA METHYLTRANSFERASE"/>
    <property type="match status" value="1"/>
</dbReference>
<evidence type="ECO:0000256" key="6">
    <source>
        <dbReference type="ARBA" id="ARBA00022884"/>
    </source>
</evidence>
<protein>
    <recommendedName>
        <fullName evidence="7 9">tRNA (guanine(26)-N(2))-dimethyltransferase</fullName>
        <ecNumber evidence="7 9">2.1.1.216</ecNumber>
    </recommendedName>
</protein>
<comment type="catalytic activity">
    <reaction evidence="8 9">
        <text>guanosine(26) in tRNA + 2 S-adenosyl-L-methionine = N(2)-dimethylguanosine(26) in tRNA + 2 S-adenosyl-L-homocysteine + 2 H(+)</text>
        <dbReference type="Rhea" id="RHEA:43140"/>
        <dbReference type="Rhea" id="RHEA-COMP:10359"/>
        <dbReference type="Rhea" id="RHEA-COMP:10360"/>
        <dbReference type="ChEBI" id="CHEBI:15378"/>
        <dbReference type="ChEBI" id="CHEBI:57856"/>
        <dbReference type="ChEBI" id="CHEBI:59789"/>
        <dbReference type="ChEBI" id="CHEBI:74269"/>
        <dbReference type="ChEBI" id="CHEBI:74513"/>
        <dbReference type="EC" id="2.1.1.216"/>
    </reaction>
</comment>
<evidence type="ECO:0000256" key="5">
    <source>
        <dbReference type="ARBA" id="ARBA00022694"/>
    </source>
</evidence>
<gene>
    <name evidence="11" type="ORF">PT974_00973</name>
</gene>
<dbReference type="GO" id="GO:0032259">
    <property type="term" value="P:methylation"/>
    <property type="evidence" value="ECO:0007669"/>
    <property type="project" value="UniProtKB-KW"/>
</dbReference>
<evidence type="ECO:0000256" key="9">
    <source>
        <dbReference type="PROSITE-ProRule" id="PRU00958"/>
    </source>
</evidence>
<name>A0ABR0T2E1_9HYPO</name>
<dbReference type="PROSITE" id="PS51626">
    <property type="entry name" value="SAM_MT_TRM1"/>
    <property type="match status" value="1"/>
</dbReference>
<dbReference type="GO" id="GO:0008168">
    <property type="term" value="F:methyltransferase activity"/>
    <property type="evidence" value="ECO:0007669"/>
    <property type="project" value="UniProtKB-KW"/>
</dbReference>